<name>A0AAP0X5G7_LIQFO</name>
<proteinExistence type="predicted"/>
<dbReference type="AlphaFoldDB" id="A0AAP0X5G7"/>
<evidence type="ECO:0000313" key="1">
    <source>
        <dbReference type="EMBL" id="KAK9291761.1"/>
    </source>
</evidence>
<accession>A0AAP0X5G7</accession>
<evidence type="ECO:0000313" key="2">
    <source>
        <dbReference type="Proteomes" id="UP001415857"/>
    </source>
</evidence>
<reference evidence="1 2" key="1">
    <citation type="journal article" date="2024" name="Plant J.">
        <title>Genome sequences and population genomics reveal climatic adaptation and genomic divergence between two closely related sweetgum species.</title>
        <authorList>
            <person name="Xu W.Q."/>
            <person name="Ren C.Q."/>
            <person name="Zhang X.Y."/>
            <person name="Comes H.P."/>
            <person name="Liu X.H."/>
            <person name="Li Y.G."/>
            <person name="Kettle C.J."/>
            <person name="Jalonen R."/>
            <person name="Gaisberger H."/>
            <person name="Ma Y.Z."/>
            <person name="Qiu Y.X."/>
        </authorList>
    </citation>
    <scope>NUCLEOTIDE SEQUENCE [LARGE SCALE GENOMIC DNA]</scope>
    <source>
        <strain evidence="1">Hangzhou</strain>
    </source>
</reference>
<dbReference type="EMBL" id="JBBPBK010000001">
    <property type="protein sequence ID" value="KAK9291761.1"/>
    <property type="molecule type" value="Genomic_DNA"/>
</dbReference>
<dbReference type="Proteomes" id="UP001415857">
    <property type="component" value="Unassembled WGS sequence"/>
</dbReference>
<gene>
    <name evidence="1" type="ORF">L1049_019711</name>
</gene>
<keyword evidence="2" id="KW-1185">Reference proteome</keyword>
<protein>
    <submittedName>
        <fullName evidence="1">Uncharacterized protein</fullName>
    </submittedName>
</protein>
<sequence>MTITLDDVASLLHVPVTSKAVTCLKLSFANAQSLLEQALGIETDVAYRELGTKRGQSVKLEWLHTKFSTISDTTPDVEVQHATRGCCLRNLIALLFHILMNVSQTTWSGMPASPTSEYSHFNIDGLHLDIRIHLLRARRSSA</sequence>
<organism evidence="1 2">
    <name type="scientific">Liquidambar formosana</name>
    <name type="common">Formosan gum</name>
    <dbReference type="NCBI Taxonomy" id="63359"/>
    <lineage>
        <taxon>Eukaryota</taxon>
        <taxon>Viridiplantae</taxon>
        <taxon>Streptophyta</taxon>
        <taxon>Embryophyta</taxon>
        <taxon>Tracheophyta</taxon>
        <taxon>Spermatophyta</taxon>
        <taxon>Magnoliopsida</taxon>
        <taxon>eudicotyledons</taxon>
        <taxon>Gunneridae</taxon>
        <taxon>Pentapetalae</taxon>
        <taxon>Saxifragales</taxon>
        <taxon>Altingiaceae</taxon>
        <taxon>Liquidambar</taxon>
    </lineage>
</organism>
<comment type="caution">
    <text evidence="1">The sequence shown here is derived from an EMBL/GenBank/DDBJ whole genome shotgun (WGS) entry which is preliminary data.</text>
</comment>